<keyword evidence="2" id="KW-1185">Reference proteome</keyword>
<organism evidence="1 2">
    <name type="scientific">Elysia crispata</name>
    <name type="common">lettuce slug</name>
    <dbReference type="NCBI Taxonomy" id="231223"/>
    <lineage>
        <taxon>Eukaryota</taxon>
        <taxon>Metazoa</taxon>
        <taxon>Spiralia</taxon>
        <taxon>Lophotrochozoa</taxon>
        <taxon>Mollusca</taxon>
        <taxon>Gastropoda</taxon>
        <taxon>Heterobranchia</taxon>
        <taxon>Euthyneura</taxon>
        <taxon>Panpulmonata</taxon>
        <taxon>Sacoglossa</taxon>
        <taxon>Placobranchoidea</taxon>
        <taxon>Plakobranchidae</taxon>
        <taxon>Elysia</taxon>
    </lineage>
</organism>
<proteinExistence type="predicted"/>
<protein>
    <submittedName>
        <fullName evidence="1">Uncharacterized protein</fullName>
    </submittedName>
</protein>
<evidence type="ECO:0000313" key="1">
    <source>
        <dbReference type="EMBL" id="KAK3804125.1"/>
    </source>
</evidence>
<name>A0AAE1BDJ4_9GAST</name>
<reference evidence="1" key="1">
    <citation type="journal article" date="2023" name="G3 (Bethesda)">
        <title>A reference genome for the long-term kleptoplast-retaining sea slug Elysia crispata morphotype clarki.</title>
        <authorList>
            <person name="Eastman K.E."/>
            <person name="Pendleton A.L."/>
            <person name="Shaikh M.A."/>
            <person name="Suttiyut T."/>
            <person name="Ogas R."/>
            <person name="Tomko P."/>
            <person name="Gavelis G."/>
            <person name="Widhalm J.R."/>
            <person name="Wisecaver J.H."/>
        </authorList>
    </citation>
    <scope>NUCLEOTIDE SEQUENCE</scope>
    <source>
        <strain evidence="1">ECLA1</strain>
    </source>
</reference>
<accession>A0AAE1BDJ4</accession>
<dbReference type="EMBL" id="JAWDGP010000040">
    <property type="protein sequence ID" value="KAK3804125.1"/>
    <property type="molecule type" value="Genomic_DNA"/>
</dbReference>
<sequence>MVASIFVDEGLLLATKDHPLHRVYDYEAPIPQSLFWKSNQGLGTLKRIELLSEWNRSTLRNPRESPRSEGISPMFAVKYFVGRNILLSYFCDPDIRV</sequence>
<comment type="caution">
    <text evidence="1">The sequence shown here is derived from an EMBL/GenBank/DDBJ whole genome shotgun (WGS) entry which is preliminary data.</text>
</comment>
<dbReference type="AlphaFoldDB" id="A0AAE1BDJ4"/>
<gene>
    <name evidence="1" type="ORF">RRG08_015699</name>
</gene>
<evidence type="ECO:0000313" key="2">
    <source>
        <dbReference type="Proteomes" id="UP001283361"/>
    </source>
</evidence>
<dbReference type="Proteomes" id="UP001283361">
    <property type="component" value="Unassembled WGS sequence"/>
</dbReference>